<dbReference type="PROSITE" id="PS01350">
    <property type="entry name" value="ISPF"/>
    <property type="match status" value="1"/>
</dbReference>
<dbReference type="PANTHER" id="PTHR43181:SF1">
    <property type="entry name" value="2-C-METHYL-D-ERYTHRITOL 2,4-CYCLODIPHOSPHATE SYNTHASE, CHLOROPLASTIC"/>
    <property type="match status" value="1"/>
</dbReference>
<gene>
    <name evidence="7" type="primary">ispF</name>
    <name evidence="10" type="ORF">HHH54_08455</name>
</gene>
<comment type="caution">
    <text evidence="7">Lacks conserved residue(s) required for the propagation of feature annotation.</text>
</comment>
<feature type="binding site" evidence="7">
    <location>
        <position position="143"/>
    </location>
    <ligand>
        <name>4-CDP-2-C-methyl-D-erythritol 2-phosphate</name>
        <dbReference type="ChEBI" id="CHEBI:57919"/>
    </ligand>
</feature>
<dbReference type="EMBL" id="JABANU010000021">
    <property type="protein sequence ID" value="MBI5975627.1"/>
    <property type="molecule type" value="Genomic_DNA"/>
</dbReference>
<keyword evidence="5 7" id="KW-0414">Isoprene biosynthesis</keyword>
<reference evidence="10 11" key="1">
    <citation type="submission" date="2020-04" db="EMBL/GenBank/DDBJ databases">
        <title>Staphylococcus species from domestic dog.</title>
        <authorList>
            <person name="Paterson G.K."/>
        </authorList>
    </citation>
    <scope>NUCLEOTIDE SEQUENCE [LARGE SCALE GENOMIC DNA]</scope>
    <source>
        <strain evidence="10 11">H16/1A</strain>
    </source>
</reference>
<dbReference type="HAMAP" id="MF_00107">
    <property type="entry name" value="IspF"/>
    <property type="match status" value="1"/>
</dbReference>
<dbReference type="RefSeq" id="WP_198618400.1">
    <property type="nucleotide sequence ID" value="NZ_JABANU010000021.1"/>
</dbReference>
<feature type="binding site" evidence="7">
    <location>
        <position position="43"/>
    </location>
    <ligand>
        <name>a divalent metal cation</name>
        <dbReference type="ChEBI" id="CHEBI:60240"/>
    </ligand>
</feature>
<feature type="binding site" evidence="7">
    <location>
        <position position="140"/>
    </location>
    <ligand>
        <name>4-CDP-2-C-methyl-D-erythritol 2-phosphate</name>
        <dbReference type="ChEBI" id="CHEBI:57919"/>
    </ligand>
</feature>
<dbReference type="InterPro" id="IPR020555">
    <property type="entry name" value="MECDP_synthase_CS"/>
</dbReference>
<evidence type="ECO:0000259" key="9">
    <source>
        <dbReference type="Pfam" id="PF02542"/>
    </source>
</evidence>
<feature type="site" description="Transition state stabilizer" evidence="7">
    <location>
        <position position="35"/>
    </location>
</feature>
<dbReference type="Gene3D" id="3.30.1330.50">
    <property type="entry name" value="2-C-methyl-D-erythritol 2,4-cyclodiphosphate synthase"/>
    <property type="match status" value="1"/>
</dbReference>
<keyword evidence="6 7" id="KW-0456">Lyase</keyword>
<keyword evidence="11" id="KW-1185">Reference proteome</keyword>
<proteinExistence type="inferred from homology"/>
<feature type="site" description="Transition state stabilizer" evidence="7">
    <location>
        <position position="134"/>
    </location>
</feature>
<accession>A0ABS0TAC7</accession>
<feature type="binding site" evidence="7">
    <location>
        <position position="11"/>
    </location>
    <ligand>
        <name>a divalent metal cation</name>
        <dbReference type="ChEBI" id="CHEBI:60240"/>
    </ligand>
</feature>
<dbReference type="EC" id="4.6.1.12" evidence="3 7"/>
<feature type="binding site" evidence="7">
    <location>
        <begin position="133"/>
        <end position="136"/>
    </location>
    <ligand>
        <name>4-CDP-2-C-methyl-D-erythritol 2-phosphate</name>
        <dbReference type="ChEBI" id="CHEBI:57919"/>
    </ligand>
</feature>
<dbReference type="Proteomes" id="UP000751852">
    <property type="component" value="Unassembled WGS sequence"/>
</dbReference>
<sequence length="161" mass="17636">MYRVGMGYDVHVLDSERPLIIGGIEIPHTHGLKGHSDADVLLHAITDAMLGACALGDIGKLFPDTDDAFKDADSKVLLTEAYKAVKEEGYVINNVDATIIAERPKFRPHIDRMRQVIADLFQIDIQRVNVKATTSEKLGFVGREEGIASQAIVSLIANHES</sequence>
<dbReference type="InterPro" id="IPR036571">
    <property type="entry name" value="MECDP_synthase_sf"/>
</dbReference>
<name>A0ABS0TAC7_9STAP</name>
<feature type="binding site" evidence="7">
    <location>
        <begin position="35"/>
        <end position="36"/>
    </location>
    <ligand>
        <name>4-CDP-2-C-methyl-D-erythritol 2-phosphate</name>
        <dbReference type="ChEBI" id="CHEBI:57919"/>
    </ligand>
</feature>
<dbReference type="InterPro" id="IPR003526">
    <property type="entry name" value="MECDP_synthase"/>
</dbReference>
<keyword evidence="4 7" id="KW-0479">Metal-binding</keyword>
<evidence type="ECO:0000313" key="10">
    <source>
        <dbReference type="EMBL" id="MBI5975627.1"/>
    </source>
</evidence>
<comment type="similarity">
    <text evidence="7 8">Belongs to the IspF family.</text>
</comment>
<dbReference type="GO" id="GO:0008685">
    <property type="term" value="F:2-C-methyl-D-erythritol 2,4-cyclodiphosphate synthase activity"/>
    <property type="evidence" value="ECO:0007669"/>
    <property type="project" value="UniProtKB-EC"/>
</dbReference>
<comment type="catalytic activity">
    <reaction evidence="1 7 8">
        <text>4-CDP-2-C-methyl-D-erythritol 2-phosphate = 2-C-methyl-D-erythritol 2,4-cyclic diphosphate + CMP</text>
        <dbReference type="Rhea" id="RHEA:23864"/>
        <dbReference type="ChEBI" id="CHEBI:57919"/>
        <dbReference type="ChEBI" id="CHEBI:58483"/>
        <dbReference type="ChEBI" id="CHEBI:60377"/>
        <dbReference type="EC" id="4.6.1.12"/>
    </reaction>
</comment>
<protein>
    <recommendedName>
        <fullName evidence="3 7">2-C-methyl-D-erythritol 2,4-cyclodiphosphate synthase</fullName>
        <shortName evidence="7">MECDP-synthase</shortName>
        <shortName evidence="7">MECPP-synthase</shortName>
        <shortName evidence="7">MECPS</shortName>
        <ecNumber evidence="3 7">4.6.1.12</ecNumber>
    </recommendedName>
</protein>
<evidence type="ECO:0000313" key="11">
    <source>
        <dbReference type="Proteomes" id="UP000751852"/>
    </source>
</evidence>
<comment type="function">
    <text evidence="7">Involved in the biosynthesis of isopentenyl diphosphate (IPP) and dimethylallyl diphosphate (DMAPP), two major building blocks of isoprenoid compounds. Catalyzes the conversion of 4-diphosphocytidyl-2-C-methyl-D-erythritol 2-phosphate (CDP-ME2P) to 2-C-methyl-D-erythritol 2,4-cyclodiphosphate (ME-CPP) with a corresponding release of cytidine 5-monophosphate (CMP).</text>
</comment>
<evidence type="ECO:0000256" key="3">
    <source>
        <dbReference type="ARBA" id="ARBA00012579"/>
    </source>
</evidence>
<evidence type="ECO:0000256" key="6">
    <source>
        <dbReference type="ARBA" id="ARBA00023239"/>
    </source>
</evidence>
<evidence type="ECO:0000256" key="4">
    <source>
        <dbReference type="ARBA" id="ARBA00022723"/>
    </source>
</evidence>
<dbReference type="CDD" id="cd00554">
    <property type="entry name" value="MECDP_synthase"/>
    <property type="match status" value="1"/>
</dbReference>
<dbReference type="NCBIfam" id="TIGR00151">
    <property type="entry name" value="ispF"/>
    <property type="match status" value="1"/>
</dbReference>
<dbReference type="Pfam" id="PF02542">
    <property type="entry name" value="YgbB"/>
    <property type="match status" value="1"/>
</dbReference>
<comment type="subunit">
    <text evidence="7">Homotrimer.</text>
</comment>
<comment type="pathway">
    <text evidence="2 7">Isoprenoid biosynthesis; isopentenyl diphosphate biosynthesis via DXP pathway; isopentenyl diphosphate from 1-deoxy-D-xylulose 5-phosphate: step 4/6.</text>
</comment>
<dbReference type="SUPFAM" id="SSF69765">
    <property type="entry name" value="IpsF-like"/>
    <property type="match status" value="1"/>
</dbReference>
<feature type="binding site" evidence="7">
    <location>
        <begin position="62"/>
        <end position="66"/>
    </location>
    <ligand>
        <name>4-CDP-2-C-methyl-D-erythritol 2-phosphate</name>
        <dbReference type="ChEBI" id="CHEBI:57919"/>
    </ligand>
</feature>
<evidence type="ECO:0000256" key="8">
    <source>
        <dbReference type="RuleBase" id="RU004395"/>
    </source>
</evidence>
<comment type="cofactor">
    <cofactor evidence="7">
        <name>a divalent metal cation</name>
        <dbReference type="ChEBI" id="CHEBI:60240"/>
    </cofactor>
    <text evidence="7">Binds 1 divalent metal cation per subunit.</text>
</comment>
<feature type="binding site" evidence="7">
    <location>
        <begin position="9"/>
        <end position="11"/>
    </location>
    <ligand>
        <name>4-CDP-2-C-methyl-D-erythritol 2-phosphate</name>
        <dbReference type="ChEBI" id="CHEBI:57919"/>
    </ligand>
</feature>
<feature type="binding site" evidence="7">
    <location>
        <position position="9"/>
    </location>
    <ligand>
        <name>a divalent metal cation</name>
        <dbReference type="ChEBI" id="CHEBI:60240"/>
    </ligand>
</feature>
<comment type="caution">
    <text evidence="10">The sequence shown here is derived from an EMBL/GenBank/DDBJ whole genome shotgun (WGS) entry which is preliminary data.</text>
</comment>
<evidence type="ECO:0000256" key="1">
    <source>
        <dbReference type="ARBA" id="ARBA00000200"/>
    </source>
</evidence>
<evidence type="ECO:0000256" key="7">
    <source>
        <dbReference type="HAMAP-Rule" id="MF_00107"/>
    </source>
</evidence>
<organism evidence="10 11">
    <name type="scientific">Staphylococcus canis</name>
    <dbReference type="NCBI Taxonomy" id="2724942"/>
    <lineage>
        <taxon>Bacteria</taxon>
        <taxon>Bacillati</taxon>
        <taxon>Bacillota</taxon>
        <taxon>Bacilli</taxon>
        <taxon>Bacillales</taxon>
        <taxon>Staphylococcaceae</taxon>
        <taxon>Staphylococcus</taxon>
    </lineage>
</organism>
<feature type="domain" description="2-C-methyl-D-erythritol 2,4-cyclodiphosphate synthase" evidence="9">
    <location>
        <begin position="3"/>
        <end position="155"/>
    </location>
</feature>
<dbReference type="PANTHER" id="PTHR43181">
    <property type="entry name" value="2-C-METHYL-D-ERYTHRITOL 2,4-CYCLODIPHOSPHATE SYNTHASE, CHLOROPLASTIC"/>
    <property type="match status" value="1"/>
</dbReference>
<evidence type="ECO:0000256" key="5">
    <source>
        <dbReference type="ARBA" id="ARBA00023229"/>
    </source>
</evidence>
<feature type="binding site" evidence="7">
    <location>
        <begin position="57"/>
        <end position="59"/>
    </location>
    <ligand>
        <name>4-CDP-2-C-methyl-D-erythritol 2-phosphate</name>
        <dbReference type="ChEBI" id="CHEBI:57919"/>
    </ligand>
</feature>
<evidence type="ECO:0000256" key="2">
    <source>
        <dbReference type="ARBA" id="ARBA00004709"/>
    </source>
</evidence>